<dbReference type="STRING" id="1435377.SUSAZ_01145"/>
<dbReference type="Gene3D" id="2.102.10.10">
    <property type="entry name" value="Rieske [2Fe-2S] iron-sulphur domain"/>
    <property type="match status" value="1"/>
</dbReference>
<name>A0A0U2NA72_9CREN</name>
<evidence type="ECO:0000256" key="1">
    <source>
        <dbReference type="ARBA" id="ARBA00022714"/>
    </source>
</evidence>
<evidence type="ECO:0000256" key="3">
    <source>
        <dbReference type="ARBA" id="ARBA00023004"/>
    </source>
</evidence>
<dbReference type="SUPFAM" id="SSF50022">
    <property type="entry name" value="ISP domain"/>
    <property type="match status" value="1"/>
</dbReference>
<evidence type="ECO:0000259" key="5">
    <source>
        <dbReference type="PROSITE" id="PS51296"/>
    </source>
</evidence>
<evidence type="ECO:0000313" key="6">
    <source>
        <dbReference type="EMBL" id="ALU29389.1"/>
    </source>
</evidence>
<evidence type="ECO:0000313" key="9">
    <source>
        <dbReference type="Proteomes" id="UP000065473"/>
    </source>
</evidence>
<dbReference type="Pfam" id="PF00355">
    <property type="entry name" value="Rieske"/>
    <property type="match status" value="1"/>
</dbReference>
<gene>
    <name evidence="6" type="ORF">ATY89_05140</name>
    <name evidence="7" type="ORF">ATZ20_08165</name>
</gene>
<evidence type="ECO:0000256" key="4">
    <source>
        <dbReference type="ARBA" id="ARBA00023014"/>
    </source>
</evidence>
<reference evidence="8 9" key="1">
    <citation type="submission" date="2015-12" db="EMBL/GenBank/DDBJ databases">
        <title>A stable core within a dynamic pangenome in Sulfolobus acidocaldarius.</title>
        <authorList>
            <person name="Anderson R."/>
            <person name="Kouris A."/>
            <person name="Seward C."/>
            <person name="Campbell K."/>
            <person name="Whitaker R."/>
        </authorList>
    </citation>
    <scope>NUCLEOTIDE SEQUENCE [LARGE SCALE GENOMIC DNA]</scope>
    <source>
        <strain evidence="6 9">GG12-C01-09</strain>
        <strain evidence="7 8">NG05B_CO5_07</strain>
    </source>
</reference>
<accession>A0A0U2NA72</accession>
<dbReference type="Proteomes" id="UP000060043">
    <property type="component" value="Chromosome"/>
</dbReference>
<dbReference type="InterPro" id="IPR036922">
    <property type="entry name" value="Rieske_2Fe-2S_sf"/>
</dbReference>
<organism evidence="6 9">
    <name type="scientific">Sulfolobus acidocaldarius</name>
    <dbReference type="NCBI Taxonomy" id="2285"/>
    <lineage>
        <taxon>Archaea</taxon>
        <taxon>Thermoproteota</taxon>
        <taxon>Thermoprotei</taxon>
        <taxon>Sulfolobales</taxon>
        <taxon>Sulfolobaceae</taxon>
        <taxon>Sulfolobus</taxon>
    </lineage>
</organism>
<keyword evidence="3" id="KW-0408">Iron</keyword>
<dbReference type="OMA" id="NCKLVRI"/>
<dbReference type="OrthoDB" id="6837at2157"/>
<feature type="domain" description="Rieske" evidence="5">
    <location>
        <begin position="1"/>
        <end position="71"/>
    </location>
</feature>
<keyword evidence="1" id="KW-0001">2Fe-2S</keyword>
<proteinExistence type="predicted"/>
<evidence type="ECO:0000313" key="7">
    <source>
        <dbReference type="EMBL" id="ALU32118.1"/>
    </source>
</evidence>
<dbReference type="RefSeq" id="WP_011277148.1">
    <property type="nucleotide sequence ID" value="NZ_BHWZ01000001.1"/>
</dbReference>
<evidence type="ECO:0000313" key="8">
    <source>
        <dbReference type="Proteomes" id="UP000060043"/>
    </source>
</evidence>
<dbReference type="AlphaFoldDB" id="A0A0U2NA72"/>
<dbReference type="GO" id="GO:0046872">
    <property type="term" value="F:metal ion binding"/>
    <property type="evidence" value="ECO:0007669"/>
    <property type="project" value="UniProtKB-KW"/>
</dbReference>
<keyword evidence="2" id="KW-0479">Metal-binding</keyword>
<evidence type="ECO:0000256" key="2">
    <source>
        <dbReference type="ARBA" id="ARBA00022723"/>
    </source>
</evidence>
<protein>
    <submittedName>
        <fullName evidence="6">(2Fe-2S)-binding protein</fullName>
    </submittedName>
</protein>
<dbReference type="GO" id="GO:0051537">
    <property type="term" value="F:2 iron, 2 sulfur cluster binding"/>
    <property type="evidence" value="ECO:0007669"/>
    <property type="project" value="UniProtKB-KW"/>
</dbReference>
<dbReference type="PaxDb" id="1435377-SUSAZ_01145"/>
<sequence length="105" mass="11983">MSIEVKEIEGYPIMIYRKDGKTYTWLAGCPHKRRPILEKGVEIFDDKIKCPFHYAVFSLITGEMLKEPESKTSCGSNCRLIQVKITDKLEFSGEPFIPTLPSKKG</sequence>
<dbReference type="Proteomes" id="UP000065473">
    <property type="component" value="Chromosome"/>
</dbReference>
<keyword evidence="4" id="KW-0411">Iron-sulfur</keyword>
<dbReference type="EMBL" id="CP013694">
    <property type="protein sequence ID" value="ALU29389.1"/>
    <property type="molecule type" value="Genomic_DNA"/>
</dbReference>
<dbReference type="GeneID" id="14550757"/>
<dbReference type="PROSITE" id="PS51296">
    <property type="entry name" value="RIESKE"/>
    <property type="match status" value="1"/>
</dbReference>
<dbReference type="InterPro" id="IPR017941">
    <property type="entry name" value="Rieske_2Fe-2S"/>
</dbReference>
<dbReference type="EMBL" id="CP013695">
    <property type="protein sequence ID" value="ALU32118.1"/>
    <property type="molecule type" value="Genomic_DNA"/>
</dbReference>